<evidence type="ECO:0000313" key="3">
    <source>
        <dbReference type="Proteomes" id="UP001371305"/>
    </source>
</evidence>
<gene>
    <name evidence="2" type="ORF">WKV53_23920</name>
</gene>
<dbReference type="RefSeq" id="WP_341407350.1">
    <property type="nucleotide sequence ID" value="NZ_JBBUKT010000012.1"/>
</dbReference>
<feature type="chain" id="PRO_5045098506" description="Lipoprotein" evidence="1">
    <location>
        <begin position="23"/>
        <end position="162"/>
    </location>
</feature>
<evidence type="ECO:0000313" key="2">
    <source>
        <dbReference type="EMBL" id="MEK7953584.1"/>
    </source>
</evidence>
<feature type="signal peptide" evidence="1">
    <location>
        <begin position="1"/>
        <end position="22"/>
    </location>
</feature>
<comment type="caution">
    <text evidence="2">The sequence shown here is derived from an EMBL/GenBank/DDBJ whole genome shotgun (WGS) entry which is preliminary data.</text>
</comment>
<sequence>MRLHFKSLAASLTALGLLGSCALITKTPSASATKRSHGHAITFQAGEFLPDRRPLKPEDNRDLREMALSLPIWDSKSEESVRWVYQNSFPALKTNTWRTPTDGGQLPIQVKRLPDSWTGAQRIELWTPPSMAERSPRDRGWTFILKRKKGGWLVERGANKKE</sequence>
<dbReference type="PROSITE" id="PS51257">
    <property type="entry name" value="PROKAR_LIPOPROTEIN"/>
    <property type="match status" value="1"/>
</dbReference>
<organism evidence="2 3">
    <name type="scientific">Luteolibacter soli</name>
    <dbReference type="NCBI Taxonomy" id="3135280"/>
    <lineage>
        <taxon>Bacteria</taxon>
        <taxon>Pseudomonadati</taxon>
        <taxon>Verrucomicrobiota</taxon>
        <taxon>Verrucomicrobiia</taxon>
        <taxon>Verrucomicrobiales</taxon>
        <taxon>Verrucomicrobiaceae</taxon>
        <taxon>Luteolibacter</taxon>
    </lineage>
</organism>
<keyword evidence="1" id="KW-0732">Signal</keyword>
<evidence type="ECO:0000256" key="1">
    <source>
        <dbReference type="SAM" id="SignalP"/>
    </source>
</evidence>
<name>A0ABU9B328_9BACT</name>
<evidence type="ECO:0008006" key="4">
    <source>
        <dbReference type="Google" id="ProtNLM"/>
    </source>
</evidence>
<reference evidence="2 3" key="1">
    <citation type="submission" date="2024-04" db="EMBL/GenBank/DDBJ databases">
        <title>Luteolibacter sp. isolated from soil.</title>
        <authorList>
            <person name="An J."/>
        </authorList>
    </citation>
    <scope>NUCLEOTIDE SEQUENCE [LARGE SCALE GENOMIC DNA]</scope>
    <source>
        <strain evidence="2 3">Y139</strain>
    </source>
</reference>
<accession>A0ABU9B328</accession>
<proteinExistence type="predicted"/>
<protein>
    <recommendedName>
        <fullName evidence="4">Lipoprotein</fullName>
    </recommendedName>
</protein>
<dbReference type="EMBL" id="JBBUKT010000012">
    <property type="protein sequence ID" value="MEK7953584.1"/>
    <property type="molecule type" value="Genomic_DNA"/>
</dbReference>
<dbReference type="Proteomes" id="UP001371305">
    <property type="component" value="Unassembled WGS sequence"/>
</dbReference>
<keyword evidence="3" id="KW-1185">Reference proteome</keyword>